<dbReference type="Pfam" id="PF00239">
    <property type="entry name" value="Resolvase"/>
    <property type="match status" value="1"/>
</dbReference>
<evidence type="ECO:0000313" key="3">
    <source>
        <dbReference type="Proteomes" id="UP001596203"/>
    </source>
</evidence>
<dbReference type="InterPro" id="IPR036162">
    <property type="entry name" value="Resolvase-like_N_sf"/>
</dbReference>
<dbReference type="InterPro" id="IPR006119">
    <property type="entry name" value="Resolv_N"/>
</dbReference>
<organism evidence="2 3">
    <name type="scientific">Plantactinospora solaniradicis</name>
    <dbReference type="NCBI Taxonomy" id="1723736"/>
    <lineage>
        <taxon>Bacteria</taxon>
        <taxon>Bacillati</taxon>
        <taxon>Actinomycetota</taxon>
        <taxon>Actinomycetes</taxon>
        <taxon>Micromonosporales</taxon>
        <taxon>Micromonosporaceae</taxon>
        <taxon>Plantactinospora</taxon>
    </lineage>
</organism>
<dbReference type="Proteomes" id="UP001596203">
    <property type="component" value="Unassembled WGS sequence"/>
</dbReference>
<gene>
    <name evidence="2" type="ORF">ACFP2T_43405</name>
</gene>
<feature type="domain" description="Resolvase/invertase-type recombinase catalytic" evidence="1">
    <location>
        <begin position="23"/>
        <end position="152"/>
    </location>
</feature>
<reference evidence="3" key="1">
    <citation type="journal article" date="2019" name="Int. J. Syst. Evol. Microbiol.">
        <title>The Global Catalogue of Microorganisms (GCM) 10K type strain sequencing project: providing services to taxonomists for standard genome sequencing and annotation.</title>
        <authorList>
            <consortium name="The Broad Institute Genomics Platform"/>
            <consortium name="The Broad Institute Genome Sequencing Center for Infectious Disease"/>
            <person name="Wu L."/>
            <person name="Ma J."/>
        </authorList>
    </citation>
    <scope>NUCLEOTIDE SEQUENCE [LARGE SCALE GENOMIC DNA]</scope>
    <source>
        <strain evidence="3">ZS-35-S2</strain>
    </source>
</reference>
<evidence type="ECO:0000259" key="1">
    <source>
        <dbReference type="SMART" id="SM00857"/>
    </source>
</evidence>
<evidence type="ECO:0000313" key="2">
    <source>
        <dbReference type="EMBL" id="MFC6022986.1"/>
    </source>
</evidence>
<sequence length="153" mass="17068">MDIRSIDNDDLSTKGGFVMTSQAVIYLYPANENQQFLCVRAAKELGLEIRGIWEDDESVHPGAEHRPSRERALEALESNDTLIVHDLQRLSRRPESTTAIAKLLLEKDARVVMASEQSGLLVLRVMGKQGLMMVALMEDLVEVFVESVEGENA</sequence>
<protein>
    <submittedName>
        <fullName evidence="2">Recombinase family protein</fullName>
    </submittedName>
</protein>
<dbReference type="Gene3D" id="3.40.50.1390">
    <property type="entry name" value="Resolvase, N-terminal catalytic domain"/>
    <property type="match status" value="1"/>
</dbReference>
<dbReference type="SMART" id="SM00857">
    <property type="entry name" value="Resolvase"/>
    <property type="match status" value="1"/>
</dbReference>
<proteinExistence type="predicted"/>
<keyword evidence="3" id="KW-1185">Reference proteome</keyword>
<accession>A0ABW1KMN7</accession>
<dbReference type="RefSeq" id="WP_377432908.1">
    <property type="nucleotide sequence ID" value="NZ_JBHSPR010000084.1"/>
</dbReference>
<name>A0ABW1KMN7_9ACTN</name>
<dbReference type="EMBL" id="JBHSPR010000084">
    <property type="protein sequence ID" value="MFC6022986.1"/>
    <property type="molecule type" value="Genomic_DNA"/>
</dbReference>
<comment type="caution">
    <text evidence="2">The sequence shown here is derived from an EMBL/GenBank/DDBJ whole genome shotgun (WGS) entry which is preliminary data.</text>
</comment>
<dbReference type="SUPFAM" id="SSF53041">
    <property type="entry name" value="Resolvase-like"/>
    <property type="match status" value="1"/>
</dbReference>